<keyword evidence="1" id="KW-0378">Hydrolase</keyword>
<dbReference type="GO" id="GO:0004527">
    <property type="term" value="F:exonuclease activity"/>
    <property type="evidence" value="ECO:0007669"/>
    <property type="project" value="UniProtKB-KW"/>
</dbReference>
<dbReference type="PANTHER" id="PTHR42834">
    <property type="entry name" value="ENDONUCLEASE/EXONUCLEASE/PHOSPHATASE FAMILY PROTEIN (AFU_ORTHOLOGUE AFUA_3G09210)"/>
    <property type="match status" value="1"/>
</dbReference>
<organism evidence="1 2">
    <name type="scientific">Campylobacter pinnipediorum subsp. caledonicus</name>
    <dbReference type="NCBI Taxonomy" id="1874362"/>
    <lineage>
        <taxon>Bacteria</taxon>
        <taxon>Pseudomonadati</taxon>
        <taxon>Campylobacterota</taxon>
        <taxon>Epsilonproteobacteria</taxon>
        <taxon>Campylobacterales</taxon>
        <taxon>Campylobacteraceae</taxon>
        <taxon>Campylobacter</taxon>
    </lineage>
</organism>
<dbReference type="GO" id="GO:0004519">
    <property type="term" value="F:endonuclease activity"/>
    <property type="evidence" value="ECO:0007669"/>
    <property type="project" value="UniProtKB-KW"/>
</dbReference>
<keyword evidence="1" id="KW-0255">Endonuclease</keyword>
<dbReference type="Proteomes" id="UP000190868">
    <property type="component" value="Chromosome"/>
</dbReference>
<keyword evidence="1" id="KW-0540">Nuclease</keyword>
<dbReference type="Gene3D" id="3.60.10.10">
    <property type="entry name" value="Endonuclease/exonuclease/phosphatase"/>
    <property type="match status" value="1"/>
</dbReference>
<keyword evidence="1" id="KW-0269">Exonuclease</keyword>
<evidence type="ECO:0000313" key="1">
    <source>
        <dbReference type="EMBL" id="AQW87577.1"/>
    </source>
</evidence>
<proteinExistence type="predicted"/>
<sequence length="306" mass="35599">MNKIIFIFFIPIFIFAQTIKIATYNVENLFDGENNGNEYRDFKIGKSPWDYQKYKHKLANIKEVIKSIDADIIALQEIENEDVLKELIKGTDYKFISFKTTKNAPVGLGLISKLRPILTKSFSIAGVKTRDILKVSFEEDEKIFSIFINHFPAFKKNGITSQKKAERTLRVALENEKNAIVLGDFNSPYGKKSILNDIQITKNYINLWEFIEPKQRYSFAAYGKKRAIDHILLSPEFMDTKYDFIYVCDSFKVFKNNLLNNKGFAKTENKEHKYSDHLPLVFEISTDKDKACRSWSNFLDIFKGKK</sequence>
<dbReference type="PANTHER" id="PTHR42834:SF1">
    <property type="entry name" value="ENDONUCLEASE_EXONUCLEASE_PHOSPHATASE FAMILY PROTEIN (AFU_ORTHOLOGUE AFUA_3G09210)"/>
    <property type="match status" value="1"/>
</dbReference>
<keyword evidence="2" id="KW-1185">Reference proteome</keyword>
<gene>
    <name evidence="1" type="ORF">CPIN18021_0765</name>
</gene>
<accession>A0A1S6U7Z7</accession>
<dbReference type="InterPro" id="IPR036691">
    <property type="entry name" value="Endo/exonu/phosph_ase_sf"/>
</dbReference>
<name>A0A1S6U7Z7_9BACT</name>
<dbReference type="Pfam" id="PF19580">
    <property type="entry name" value="Exo_endo_phos_3"/>
    <property type="match status" value="1"/>
</dbReference>
<dbReference type="InterPro" id="IPR005135">
    <property type="entry name" value="Endo/exonuclease/phosphatase"/>
</dbReference>
<dbReference type="AlphaFoldDB" id="A0A1S6U7Z7"/>
<dbReference type="EMBL" id="CP017258">
    <property type="protein sequence ID" value="AQW87577.1"/>
    <property type="molecule type" value="Genomic_DNA"/>
</dbReference>
<dbReference type="RefSeq" id="WP_078424439.1">
    <property type="nucleotide sequence ID" value="NZ_CP017258.1"/>
</dbReference>
<dbReference type="SUPFAM" id="SSF56219">
    <property type="entry name" value="DNase I-like"/>
    <property type="match status" value="1"/>
</dbReference>
<evidence type="ECO:0000313" key="2">
    <source>
        <dbReference type="Proteomes" id="UP000190868"/>
    </source>
</evidence>
<reference evidence="2" key="1">
    <citation type="submission" date="2016-09" db="EMBL/GenBank/DDBJ databases">
        <title>Comparative genomics of the Campylobacter concisus group.</title>
        <authorList>
            <person name="Miller W.G."/>
            <person name="Yee E."/>
            <person name="Chapman M.H."/>
            <person name="Huynh S."/>
            <person name="Bono J.L."/>
            <person name="On S.L.W."/>
            <person name="StLeger J."/>
            <person name="Foster G."/>
            <person name="Parker C.T."/>
        </authorList>
    </citation>
    <scope>NUCLEOTIDE SEQUENCE [LARGE SCALE GENOMIC DNA]</scope>
    <source>
        <strain evidence="2">RM18021</strain>
    </source>
</reference>
<protein>
    <submittedName>
        <fullName evidence="1">Putative endonuclease/exonuclease/phosphatase</fullName>
    </submittedName>
</protein>